<evidence type="ECO:0000313" key="1">
    <source>
        <dbReference type="EMBL" id="EGV66807.1"/>
    </source>
</evidence>
<sequence>MSNPLCTFVAVDNPHKITVFINIPKTDAGNVILRILTINWFKPYRIMISITTPTGTTTYERKRCDFR</sequence>
<evidence type="ECO:0000313" key="2">
    <source>
        <dbReference type="Proteomes" id="UP000000707"/>
    </source>
</evidence>
<dbReference type="AlphaFoldDB" id="G3AWI4"/>
<dbReference type="EMBL" id="GL996510">
    <property type="protein sequence ID" value="EGV66807.1"/>
    <property type="molecule type" value="Genomic_DNA"/>
</dbReference>
<gene>
    <name evidence="1" type="ORF">CANTEDRAFT_112266</name>
</gene>
<proteinExistence type="predicted"/>
<dbReference type="HOGENOM" id="CLU_2812099_0_0_1"/>
<protein>
    <submittedName>
        <fullName evidence="1">Uncharacterized protein</fullName>
    </submittedName>
</protein>
<reference evidence="1 2" key="1">
    <citation type="journal article" date="2011" name="Proc. Natl. Acad. Sci. U.S.A.">
        <title>Comparative genomics of xylose-fermenting fungi for enhanced biofuel production.</title>
        <authorList>
            <person name="Wohlbach D.J."/>
            <person name="Kuo A."/>
            <person name="Sato T.K."/>
            <person name="Potts K.M."/>
            <person name="Salamov A.A."/>
            <person name="LaButti K.M."/>
            <person name="Sun H."/>
            <person name="Clum A."/>
            <person name="Pangilinan J.L."/>
            <person name="Lindquist E.A."/>
            <person name="Lucas S."/>
            <person name="Lapidus A."/>
            <person name="Jin M."/>
            <person name="Gunawan C."/>
            <person name="Balan V."/>
            <person name="Dale B.E."/>
            <person name="Jeffries T.W."/>
            <person name="Zinkel R."/>
            <person name="Barry K.W."/>
            <person name="Grigoriev I.V."/>
            <person name="Gasch A.P."/>
        </authorList>
    </citation>
    <scope>NUCLEOTIDE SEQUENCE [LARGE SCALE GENOMIC DNA]</scope>
    <source>
        <strain evidence="2">ATCC 10573 / BCRC 21748 / CBS 615 / JCM 9827 / NBRC 10315 / NRRL Y-1498 / VKM Y-70</strain>
    </source>
</reference>
<name>G3AWI4_CANTC</name>
<dbReference type="Proteomes" id="UP000000707">
    <property type="component" value="Unassembled WGS sequence"/>
</dbReference>
<accession>G3AWI4</accession>
<keyword evidence="2" id="KW-1185">Reference proteome</keyword>
<organism evidence="2">
    <name type="scientific">Candida tenuis (strain ATCC 10573 / BCRC 21748 / CBS 615 / JCM 9827 / NBRC 10315 / NRRL Y-1498 / VKM Y-70)</name>
    <name type="common">Yeast</name>
    <name type="synonym">Yamadazyma tenuis</name>
    <dbReference type="NCBI Taxonomy" id="590646"/>
    <lineage>
        <taxon>Eukaryota</taxon>
        <taxon>Fungi</taxon>
        <taxon>Dikarya</taxon>
        <taxon>Ascomycota</taxon>
        <taxon>Saccharomycotina</taxon>
        <taxon>Pichiomycetes</taxon>
        <taxon>Debaryomycetaceae</taxon>
        <taxon>Yamadazyma</taxon>
    </lineage>
</organism>